<protein>
    <submittedName>
        <fullName evidence="1">Uncharacterized protein</fullName>
    </submittedName>
</protein>
<dbReference type="AlphaFoldDB" id="A0A1H7CZ07"/>
<evidence type="ECO:0000313" key="2">
    <source>
        <dbReference type="Proteomes" id="UP000199662"/>
    </source>
</evidence>
<dbReference type="EMBL" id="FNZK01000027">
    <property type="protein sequence ID" value="SEJ94404.1"/>
    <property type="molecule type" value="Genomic_DNA"/>
</dbReference>
<reference evidence="1 2" key="1">
    <citation type="submission" date="2016-10" db="EMBL/GenBank/DDBJ databases">
        <authorList>
            <person name="de Groot N.N."/>
        </authorList>
    </citation>
    <scope>NUCLEOTIDE SEQUENCE [LARGE SCALE GENOMIC DNA]</scope>
    <source>
        <strain evidence="1 2">DSM 2179</strain>
    </source>
</reference>
<organism evidence="1 2">
    <name type="scientific">Propionispira arboris</name>
    <dbReference type="NCBI Taxonomy" id="84035"/>
    <lineage>
        <taxon>Bacteria</taxon>
        <taxon>Bacillati</taxon>
        <taxon>Bacillota</taxon>
        <taxon>Negativicutes</taxon>
        <taxon>Selenomonadales</taxon>
        <taxon>Selenomonadaceae</taxon>
        <taxon>Propionispira</taxon>
    </lineage>
</organism>
<name>A0A1H7CZ07_9FIRM</name>
<keyword evidence="2" id="KW-1185">Reference proteome</keyword>
<evidence type="ECO:0000313" key="1">
    <source>
        <dbReference type="EMBL" id="SEJ94404.1"/>
    </source>
</evidence>
<gene>
    <name evidence="1" type="ORF">SAMN05660742_12721</name>
</gene>
<dbReference type="Proteomes" id="UP000199662">
    <property type="component" value="Unassembled WGS sequence"/>
</dbReference>
<sequence>MAHYKLHEKGTIQEDLANEEVLFNGCNFIVMQIEKAIRKLIEFKEVLL</sequence>
<proteinExistence type="predicted"/>
<accession>A0A1H7CZ07</accession>